<proteinExistence type="predicted"/>
<name>A0A6I4ZVR5_9BACI</name>
<accession>A0A6I4ZVR5</accession>
<dbReference type="OrthoDB" id="2963630at2"/>
<dbReference type="RefSeq" id="WP_160847385.1">
    <property type="nucleotide sequence ID" value="NZ_WMEQ01000001.1"/>
</dbReference>
<dbReference type="Proteomes" id="UP000468638">
    <property type="component" value="Unassembled WGS sequence"/>
</dbReference>
<protein>
    <submittedName>
        <fullName evidence="1">Uncharacterized protein</fullName>
    </submittedName>
</protein>
<evidence type="ECO:0000313" key="2">
    <source>
        <dbReference type="Proteomes" id="UP000468638"/>
    </source>
</evidence>
<dbReference type="EMBL" id="WMEQ01000001">
    <property type="protein sequence ID" value="MYL32060.1"/>
    <property type="molecule type" value="Genomic_DNA"/>
</dbReference>
<sequence length="190" mass="22165">MEIRDLLDEKKAVFELENSIEQNTQEVFDMMKEYVSQVFLEQEDVILTMEEKHITVAAYNSLFGIRKYDDVSVLRDPELITEAGMESLNETTNWKKIALHESRNSFITGLIVFYSQHNSLNIQQEIGRLYVNKDQKAIFKGLVGGMRIEIMDAEMIPTQLPEIIQSCIEDAFFEGCTYWDEEEEYELVKV</sequence>
<reference evidence="1 2" key="1">
    <citation type="submission" date="2019-11" db="EMBL/GenBank/DDBJ databases">
        <title>Genome sequences of 17 halophilic strains isolated from different environments.</title>
        <authorList>
            <person name="Furrow R.E."/>
        </authorList>
    </citation>
    <scope>NUCLEOTIDE SEQUENCE [LARGE SCALE GENOMIC DNA]</scope>
    <source>
        <strain evidence="1 2">22514_16_FS</strain>
    </source>
</reference>
<gene>
    <name evidence="1" type="ORF">GLW05_00375</name>
</gene>
<comment type="caution">
    <text evidence="1">The sequence shown here is derived from an EMBL/GenBank/DDBJ whole genome shotgun (WGS) entry which is preliminary data.</text>
</comment>
<evidence type="ECO:0000313" key="1">
    <source>
        <dbReference type="EMBL" id="MYL32060.1"/>
    </source>
</evidence>
<dbReference type="AlphaFoldDB" id="A0A6I4ZVR5"/>
<organism evidence="1 2">
    <name type="scientific">Pontibacillus yanchengensis</name>
    <dbReference type="NCBI Taxonomy" id="462910"/>
    <lineage>
        <taxon>Bacteria</taxon>
        <taxon>Bacillati</taxon>
        <taxon>Bacillota</taxon>
        <taxon>Bacilli</taxon>
        <taxon>Bacillales</taxon>
        <taxon>Bacillaceae</taxon>
        <taxon>Pontibacillus</taxon>
    </lineage>
</organism>